<keyword evidence="9 10" id="KW-0131">Cell cycle</keyword>
<dbReference type="PROSITE" id="PS51900">
    <property type="entry name" value="CB"/>
    <property type="match status" value="1"/>
</dbReference>
<evidence type="ECO:0000256" key="11">
    <source>
        <dbReference type="SAM" id="MobiDB-lite"/>
    </source>
</evidence>
<keyword evidence="15" id="KW-1185">Reference proteome</keyword>
<dbReference type="NCBIfam" id="TIGR02225">
    <property type="entry name" value="recomb_XerD"/>
    <property type="match status" value="1"/>
</dbReference>
<dbReference type="GO" id="GO:0051301">
    <property type="term" value="P:cell division"/>
    <property type="evidence" value="ECO:0007669"/>
    <property type="project" value="UniProtKB-KW"/>
</dbReference>
<dbReference type="Proteomes" id="UP000184603">
    <property type="component" value="Unassembled WGS sequence"/>
</dbReference>
<dbReference type="CDD" id="cd00798">
    <property type="entry name" value="INT_XerDC_C"/>
    <property type="match status" value="1"/>
</dbReference>
<dbReference type="GO" id="GO:0007059">
    <property type="term" value="P:chromosome segregation"/>
    <property type="evidence" value="ECO:0007669"/>
    <property type="project" value="UniProtKB-UniRule"/>
</dbReference>
<evidence type="ECO:0000256" key="10">
    <source>
        <dbReference type="HAMAP-Rule" id="MF_01808"/>
    </source>
</evidence>
<dbReference type="Gene3D" id="1.10.150.130">
    <property type="match status" value="1"/>
</dbReference>
<feature type="active site" evidence="10">
    <location>
        <position position="178"/>
    </location>
</feature>
<dbReference type="Pfam" id="PF00589">
    <property type="entry name" value="Phage_integrase"/>
    <property type="match status" value="1"/>
</dbReference>
<dbReference type="InterPro" id="IPR013762">
    <property type="entry name" value="Integrase-like_cat_sf"/>
</dbReference>
<evidence type="ECO:0000256" key="8">
    <source>
        <dbReference type="ARBA" id="ARBA00023172"/>
    </source>
</evidence>
<evidence type="ECO:0000256" key="2">
    <source>
        <dbReference type="ARBA" id="ARBA00010450"/>
    </source>
</evidence>
<feature type="active site" evidence="10">
    <location>
        <position position="299"/>
    </location>
</feature>
<dbReference type="PANTHER" id="PTHR30349">
    <property type="entry name" value="PHAGE INTEGRASE-RELATED"/>
    <property type="match status" value="1"/>
</dbReference>
<accession>A0A1M7Y7N2</accession>
<dbReference type="EMBL" id="FRFE01000010">
    <property type="protein sequence ID" value="SHO48643.1"/>
    <property type="molecule type" value="Genomic_DNA"/>
</dbReference>
<feature type="region of interest" description="Disordered" evidence="11">
    <location>
        <begin position="1"/>
        <end position="25"/>
    </location>
</feature>
<organism evidence="14 15">
    <name type="scientific">Desulfopila aestuarii DSM 18488</name>
    <dbReference type="NCBI Taxonomy" id="1121416"/>
    <lineage>
        <taxon>Bacteria</taxon>
        <taxon>Pseudomonadati</taxon>
        <taxon>Thermodesulfobacteriota</taxon>
        <taxon>Desulfobulbia</taxon>
        <taxon>Desulfobulbales</taxon>
        <taxon>Desulfocapsaceae</taxon>
        <taxon>Desulfopila</taxon>
    </lineage>
</organism>
<dbReference type="PROSITE" id="PS51898">
    <property type="entry name" value="TYR_RECOMBINASE"/>
    <property type="match status" value="1"/>
</dbReference>
<dbReference type="HAMAP" id="MF_01808">
    <property type="entry name" value="Recomb_XerC_XerD"/>
    <property type="match status" value="1"/>
</dbReference>
<evidence type="ECO:0000313" key="14">
    <source>
        <dbReference type="EMBL" id="SHO48643.1"/>
    </source>
</evidence>
<reference evidence="14 15" key="1">
    <citation type="submission" date="2016-12" db="EMBL/GenBank/DDBJ databases">
        <authorList>
            <person name="Song W.-J."/>
            <person name="Kurnit D.M."/>
        </authorList>
    </citation>
    <scope>NUCLEOTIDE SEQUENCE [LARGE SCALE GENOMIC DNA]</scope>
    <source>
        <strain evidence="14 15">DSM 18488</strain>
    </source>
</reference>
<dbReference type="Gene3D" id="1.10.443.10">
    <property type="entry name" value="Intergrase catalytic core"/>
    <property type="match status" value="1"/>
</dbReference>
<feature type="domain" description="Tyr recombinase" evidence="12">
    <location>
        <begin position="138"/>
        <end position="321"/>
    </location>
</feature>
<evidence type="ECO:0000259" key="12">
    <source>
        <dbReference type="PROSITE" id="PS51898"/>
    </source>
</evidence>
<gene>
    <name evidence="10" type="primary">xerC</name>
    <name evidence="14" type="ORF">SAMN02745220_02416</name>
</gene>
<feature type="active site" evidence="10">
    <location>
        <position position="273"/>
    </location>
</feature>
<name>A0A1M7Y7N2_9BACT</name>
<dbReference type="InterPro" id="IPR002104">
    <property type="entry name" value="Integrase_catalytic"/>
</dbReference>
<evidence type="ECO:0000259" key="13">
    <source>
        <dbReference type="PROSITE" id="PS51900"/>
    </source>
</evidence>
<dbReference type="InterPro" id="IPR004107">
    <property type="entry name" value="Integrase_SAM-like_N"/>
</dbReference>
<evidence type="ECO:0000256" key="4">
    <source>
        <dbReference type="ARBA" id="ARBA00022618"/>
    </source>
</evidence>
<keyword evidence="5 10" id="KW-0159">Chromosome partition</keyword>
<evidence type="ECO:0000256" key="6">
    <source>
        <dbReference type="ARBA" id="ARBA00022908"/>
    </source>
</evidence>
<keyword evidence="7 10" id="KW-0238">DNA-binding</keyword>
<dbReference type="SUPFAM" id="SSF47823">
    <property type="entry name" value="lambda integrase-like, N-terminal domain"/>
    <property type="match status" value="1"/>
</dbReference>
<evidence type="ECO:0000256" key="9">
    <source>
        <dbReference type="ARBA" id="ARBA00023306"/>
    </source>
</evidence>
<comment type="similarity">
    <text evidence="2">Belongs to the 'phage' integrase family. XerD subfamily.</text>
</comment>
<dbReference type="PANTHER" id="PTHR30349:SF81">
    <property type="entry name" value="TYROSINE RECOMBINASE XERC"/>
    <property type="match status" value="1"/>
</dbReference>
<keyword evidence="3 10" id="KW-0963">Cytoplasm</keyword>
<dbReference type="InterPro" id="IPR050090">
    <property type="entry name" value="Tyrosine_recombinase_XerCD"/>
</dbReference>
<feature type="domain" description="Core-binding (CB)" evidence="13">
    <location>
        <begin position="31"/>
        <end position="117"/>
    </location>
</feature>
<dbReference type="GO" id="GO:0006313">
    <property type="term" value="P:DNA transposition"/>
    <property type="evidence" value="ECO:0007669"/>
    <property type="project" value="UniProtKB-UniRule"/>
</dbReference>
<dbReference type="InterPro" id="IPR044068">
    <property type="entry name" value="CB"/>
</dbReference>
<feature type="active site" evidence="10">
    <location>
        <position position="202"/>
    </location>
</feature>
<feature type="active site" description="O-(3'-phospho-DNA)-tyrosine intermediate" evidence="10">
    <location>
        <position position="308"/>
    </location>
</feature>
<protein>
    <recommendedName>
        <fullName evidence="10">Tyrosine recombinase XerC</fullName>
    </recommendedName>
</protein>
<comment type="subcellular location">
    <subcellularLocation>
        <location evidence="1 10">Cytoplasm</location>
    </subcellularLocation>
</comment>
<dbReference type="OrthoDB" id="9801717at2"/>
<dbReference type="InterPro" id="IPR011010">
    <property type="entry name" value="DNA_brk_join_enz"/>
</dbReference>
<dbReference type="Pfam" id="PF02899">
    <property type="entry name" value="Phage_int_SAM_1"/>
    <property type="match status" value="1"/>
</dbReference>
<comment type="subunit">
    <text evidence="10">Forms a cyclic heterotetrameric complex composed of two molecules of XerC and two molecules of XerD.</text>
</comment>
<dbReference type="InterPro" id="IPR010998">
    <property type="entry name" value="Integrase_recombinase_N"/>
</dbReference>
<feature type="active site" evidence="10">
    <location>
        <position position="276"/>
    </location>
</feature>
<dbReference type="GO" id="GO:0009037">
    <property type="term" value="F:tyrosine-based site-specific recombinase activity"/>
    <property type="evidence" value="ECO:0007669"/>
    <property type="project" value="UniProtKB-UniRule"/>
</dbReference>
<comment type="similarity">
    <text evidence="10">Belongs to the 'phage' integrase family. XerC subfamily.</text>
</comment>
<dbReference type="NCBIfam" id="NF040815">
    <property type="entry name" value="recomb_XerA_Arch"/>
    <property type="match status" value="1"/>
</dbReference>
<dbReference type="RefSeq" id="WP_084553921.1">
    <property type="nucleotide sequence ID" value="NZ_FRFE01000010.1"/>
</dbReference>
<dbReference type="GO" id="GO:0003677">
    <property type="term" value="F:DNA binding"/>
    <property type="evidence" value="ECO:0007669"/>
    <property type="project" value="UniProtKB-UniRule"/>
</dbReference>
<evidence type="ECO:0000313" key="15">
    <source>
        <dbReference type="Proteomes" id="UP000184603"/>
    </source>
</evidence>
<feature type="compositionally biased region" description="Polar residues" evidence="11">
    <location>
        <begin position="9"/>
        <end position="25"/>
    </location>
</feature>
<dbReference type="NCBIfam" id="NF001399">
    <property type="entry name" value="PRK00283.1"/>
    <property type="match status" value="1"/>
</dbReference>
<keyword evidence="6 10" id="KW-0229">DNA integration</keyword>
<comment type="function">
    <text evidence="10">Site-specific tyrosine recombinase, which acts by catalyzing the cutting and rejoining of the recombining DNA molecules. The XerC-XerD complex is essential to convert dimers of the bacterial chromosome into monomers to permit their segregation at cell division. It also contributes to the segregational stability of plasmids.</text>
</comment>
<evidence type="ECO:0000256" key="3">
    <source>
        <dbReference type="ARBA" id="ARBA00022490"/>
    </source>
</evidence>
<sequence>MEKVRFRRTFSNQPHGVTHPPENTSSPLLPERFLGAYELFLQHLISERRLAENSVAAYSSDIVSFLTFLTSQHVQQLTDVDLELIHRFLTHCRNNNISHRSNARRVSGLRTFFHFLAREKLVATNPFSAVDLPKSGRKLPVALSEAEVNALLAAPAVASPISRRNQAMLYLLYATGLRVSELVQLPLSAVNLSACFARVLGKGNKERLIPFGLTAKKKIEEYIKLSRPLILKGKRSNYLFVTSRGSCMTRLRFWQILRDTALAAGINKEISPHMLRHSFATHLLTHGADLRAVQMMLGHADIATTQVYTHIDQDRLKNIHKKFHPRG</sequence>
<dbReference type="GO" id="GO:0005737">
    <property type="term" value="C:cytoplasm"/>
    <property type="evidence" value="ECO:0007669"/>
    <property type="project" value="UniProtKB-SubCell"/>
</dbReference>
<evidence type="ECO:0000256" key="1">
    <source>
        <dbReference type="ARBA" id="ARBA00004496"/>
    </source>
</evidence>
<dbReference type="InterPro" id="IPR011932">
    <property type="entry name" value="Recomb_XerD"/>
</dbReference>
<keyword evidence="4 10" id="KW-0132">Cell division</keyword>
<keyword evidence="8 10" id="KW-0233">DNA recombination</keyword>
<proteinExistence type="inferred from homology"/>
<dbReference type="STRING" id="1121416.SAMN02745220_02416"/>
<dbReference type="AlphaFoldDB" id="A0A1M7Y7N2"/>
<evidence type="ECO:0000256" key="7">
    <source>
        <dbReference type="ARBA" id="ARBA00023125"/>
    </source>
</evidence>
<dbReference type="InterPro" id="IPR023009">
    <property type="entry name" value="Tyrosine_recombinase_XerC/XerD"/>
</dbReference>
<evidence type="ECO:0000256" key="5">
    <source>
        <dbReference type="ARBA" id="ARBA00022829"/>
    </source>
</evidence>
<dbReference type="SUPFAM" id="SSF56349">
    <property type="entry name" value="DNA breaking-rejoining enzymes"/>
    <property type="match status" value="1"/>
</dbReference>